<dbReference type="AlphaFoldDB" id="A0A5E7HXV3"/>
<accession>A0A5E7HXV3</accession>
<reference evidence="1 2" key="1">
    <citation type="submission" date="2019-09" db="EMBL/GenBank/DDBJ databases">
        <authorList>
            <person name="Chandra G."/>
            <person name="Truman W A."/>
        </authorList>
    </citation>
    <scope>NUCLEOTIDE SEQUENCE [LARGE SCALE GENOMIC DNA]</scope>
    <source>
        <strain evidence="1">PS847</strain>
    </source>
</reference>
<protein>
    <recommendedName>
        <fullName evidence="3">Phage tail protein</fullName>
    </recommendedName>
</protein>
<evidence type="ECO:0000313" key="1">
    <source>
        <dbReference type="EMBL" id="VVO68910.1"/>
    </source>
</evidence>
<dbReference type="Proteomes" id="UP000326067">
    <property type="component" value="Unassembled WGS sequence"/>
</dbReference>
<sequence>MPYVINATGWNSVSDDFQESELSEGETLVSEIPQWFYERLAAAEEQALLMVAENAWREQEIGSIANQLMALEESEATGEAAGALPGTRSQWLSYRTKVRAWKEGAEGFPDSAQRPARPE</sequence>
<organism evidence="1 2">
    <name type="scientific">Pseudomonas fluorescens</name>
    <dbReference type="NCBI Taxonomy" id="294"/>
    <lineage>
        <taxon>Bacteria</taxon>
        <taxon>Pseudomonadati</taxon>
        <taxon>Pseudomonadota</taxon>
        <taxon>Gammaproteobacteria</taxon>
        <taxon>Pseudomonadales</taxon>
        <taxon>Pseudomonadaceae</taxon>
        <taxon>Pseudomonas</taxon>
    </lineage>
</organism>
<proteinExistence type="predicted"/>
<dbReference type="RefSeq" id="WP_150635450.1">
    <property type="nucleotide sequence ID" value="NZ_CABVIC010000001.1"/>
</dbReference>
<evidence type="ECO:0008006" key="3">
    <source>
        <dbReference type="Google" id="ProtNLM"/>
    </source>
</evidence>
<evidence type="ECO:0000313" key="2">
    <source>
        <dbReference type="Proteomes" id="UP000326067"/>
    </source>
</evidence>
<name>A0A5E7HXV3_PSEFL</name>
<dbReference type="EMBL" id="CABVIC010000001">
    <property type="protein sequence ID" value="VVO68910.1"/>
    <property type="molecule type" value="Genomic_DNA"/>
</dbReference>
<gene>
    <name evidence="1" type="ORF">PS847_01201</name>
</gene>